<keyword evidence="1 2" id="KW-0238">DNA-binding</keyword>
<keyword evidence="5" id="KW-1185">Reference proteome</keyword>
<dbReference type="InterPro" id="IPR001647">
    <property type="entry name" value="HTH_TetR"/>
</dbReference>
<dbReference type="RefSeq" id="WP_102375786.1">
    <property type="nucleotide sequence ID" value="NZ_DBFADM010000022.1"/>
</dbReference>
<organism evidence="4 5">
    <name type="scientific">Raoultibacter massiliensis</name>
    <dbReference type="NCBI Taxonomy" id="1852371"/>
    <lineage>
        <taxon>Bacteria</taxon>
        <taxon>Bacillati</taxon>
        <taxon>Actinomycetota</taxon>
        <taxon>Coriobacteriia</taxon>
        <taxon>Eggerthellales</taxon>
        <taxon>Eggerthellaceae</taxon>
        <taxon>Raoultibacter</taxon>
    </lineage>
</organism>
<protein>
    <submittedName>
        <fullName evidence="4">TetR/AcrR family transcriptional regulator</fullName>
    </submittedName>
</protein>
<name>A0ABV1JG19_9ACTN</name>
<evidence type="ECO:0000259" key="3">
    <source>
        <dbReference type="PROSITE" id="PS50977"/>
    </source>
</evidence>
<dbReference type="InterPro" id="IPR009057">
    <property type="entry name" value="Homeodomain-like_sf"/>
</dbReference>
<evidence type="ECO:0000313" key="4">
    <source>
        <dbReference type="EMBL" id="MEQ3363002.1"/>
    </source>
</evidence>
<feature type="domain" description="HTH tetR-type" evidence="3">
    <location>
        <begin position="13"/>
        <end position="73"/>
    </location>
</feature>
<dbReference type="PANTHER" id="PTHR43479">
    <property type="entry name" value="ACREF/ENVCD OPERON REPRESSOR-RELATED"/>
    <property type="match status" value="1"/>
</dbReference>
<dbReference type="EMBL" id="JBBNOP010000006">
    <property type="protein sequence ID" value="MEQ3363002.1"/>
    <property type="molecule type" value="Genomic_DNA"/>
</dbReference>
<gene>
    <name evidence="4" type="ORF">AAA083_08435</name>
</gene>
<evidence type="ECO:0000256" key="1">
    <source>
        <dbReference type="ARBA" id="ARBA00023125"/>
    </source>
</evidence>
<evidence type="ECO:0000256" key="2">
    <source>
        <dbReference type="PROSITE-ProRule" id="PRU00335"/>
    </source>
</evidence>
<evidence type="ECO:0000313" key="5">
    <source>
        <dbReference type="Proteomes" id="UP001487305"/>
    </source>
</evidence>
<reference evidence="4 5" key="1">
    <citation type="submission" date="2024-04" db="EMBL/GenBank/DDBJ databases">
        <title>Human intestinal bacterial collection.</title>
        <authorList>
            <person name="Pauvert C."/>
            <person name="Hitch T.C.A."/>
            <person name="Clavel T."/>
        </authorList>
    </citation>
    <scope>NUCLEOTIDE SEQUENCE [LARGE SCALE GENOMIC DNA]</scope>
    <source>
        <strain evidence="4 5">CLA-KB-H42</strain>
    </source>
</reference>
<dbReference type="Gene3D" id="1.10.357.10">
    <property type="entry name" value="Tetracycline Repressor, domain 2"/>
    <property type="match status" value="1"/>
</dbReference>
<feature type="DNA-binding region" description="H-T-H motif" evidence="2">
    <location>
        <begin position="36"/>
        <end position="55"/>
    </location>
</feature>
<dbReference type="Pfam" id="PF00440">
    <property type="entry name" value="TetR_N"/>
    <property type="match status" value="1"/>
</dbReference>
<dbReference type="PROSITE" id="PS50977">
    <property type="entry name" value="HTH_TETR_2"/>
    <property type="match status" value="1"/>
</dbReference>
<dbReference type="InterPro" id="IPR036271">
    <property type="entry name" value="Tet_transcr_reg_TetR-rel_C_sf"/>
</dbReference>
<dbReference type="SUPFAM" id="SSF46689">
    <property type="entry name" value="Homeodomain-like"/>
    <property type="match status" value="1"/>
</dbReference>
<dbReference type="InterPro" id="IPR050624">
    <property type="entry name" value="HTH-type_Tx_Regulator"/>
</dbReference>
<accession>A0ABV1JG19</accession>
<dbReference type="SUPFAM" id="SSF48498">
    <property type="entry name" value="Tetracyclin repressor-like, C-terminal domain"/>
    <property type="match status" value="1"/>
</dbReference>
<dbReference type="Proteomes" id="UP001487305">
    <property type="component" value="Unassembled WGS sequence"/>
</dbReference>
<sequence length="209" mass="25448">MGDQFKKFESLPEERQEAIISAAVETFGSNDYKSASTEDIARKAGISKGLLFFYFKNKRDLYLYLMERLMEKVEGFVIDDDYWEIDDFFELFRYAAERKRDTLERFPYMLEFSVRAFYPQHKDIKHTMNDWTQRQIDYMFERYFSHVNFGKFRDDVDPKYVVNMIVWMADGYLHQQLALRKRIDVDALMDEFAVWCNMFKQYAYKEEYL</sequence>
<dbReference type="PRINTS" id="PR00455">
    <property type="entry name" value="HTHTETR"/>
</dbReference>
<comment type="caution">
    <text evidence="4">The sequence shown here is derived from an EMBL/GenBank/DDBJ whole genome shotgun (WGS) entry which is preliminary data.</text>
</comment>
<proteinExistence type="predicted"/>
<dbReference type="PANTHER" id="PTHR43479:SF11">
    <property type="entry name" value="ACREF_ENVCD OPERON REPRESSOR-RELATED"/>
    <property type="match status" value="1"/>
</dbReference>